<dbReference type="PROSITE" id="PS51819">
    <property type="entry name" value="VOC"/>
    <property type="match status" value="1"/>
</dbReference>
<dbReference type="CDD" id="cd07244">
    <property type="entry name" value="FosA"/>
    <property type="match status" value="1"/>
</dbReference>
<protein>
    <recommendedName>
        <fullName evidence="1">VOC domain-containing protein</fullName>
    </recommendedName>
</protein>
<dbReference type="SUPFAM" id="SSF50475">
    <property type="entry name" value="FMN-binding split barrel"/>
    <property type="match status" value="1"/>
</dbReference>
<comment type="caution">
    <text evidence="2">The sequence shown here is derived from an EMBL/GenBank/DDBJ whole genome shotgun (WGS) entry which is preliminary data.</text>
</comment>
<dbReference type="Gene3D" id="3.10.180.10">
    <property type="entry name" value="2,3-Dihydroxybiphenyl 1,2-Dioxygenase, domain 1"/>
    <property type="match status" value="1"/>
</dbReference>
<dbReference type="InterPro" id="IPR037523">
    <property type="entry name" value="VOC_core"/>
</dbReference>
<dbReference type="Gene3D" id="2.30.110.10">
    <property type="entry name" value="Electron Transport, Fmn-binding Protein, Chain A"/>
    <property type="match status" value="1"/>
</dbReference>
<feature type="domain" description="VOC" evidence="1">
    <location>
        <begin position="202"/>
        <end position="314"/>
    </location>
</feature>
<dbReference type="Pfam" id="PF00903">
    <property type="entry name" value="Glyoxalase"/>
    <property type="match status" value="1"/>
</dbReference>
<dbReference type="PANTHER" id="PTHR35802">
    <property type="entry name" value="PROTEASE SYNTHASE AND SPORULATION PROTEIN PAI 2"/>
    <property type="match status" value="1"/>
</dbReference>
<accession>A0ABQ2PDX2</accession>
<reference evidence="3" key="1">
    <citation type="journal article" date="2019" name="Int. J. Syst. Evol. Microbiol.">
        <title>The Global Catalogue of Microorganisms (GCM) 10K type strain sequencing project: providing services to taxonomists for standard genome sequencing and annotation.</title>
        <authorList>
            <consortium name="The Broad Institute Genomics Platform"/>
            <consortium name="The Broad Institute Genome Sequencing Center for Infectious Disease"/>
            <person name="Wu L."/>
            <person name="Ma J."/>
        </authorList>
    </citation>
    <scope>NUCLEOTIDE SEQUENCE [LARGE SCALE GENOMIC DNA]</scope>
    <source>
        <strain evidence="3">CGMCC 1.8859</strain>
    </source>
</reference>
<dbReference type="InterPro" id="IPR007396">
    <property type="entry name" value="TR_PAI2-type"/>
</dbReference>
<evidence type="ECO:0000259" key="1">
    <source>
        <dbReference type="PROSITE" id="PS51819"/>
    </source>
</evidence>
<dbReference type="Pfam" id="PF04299">
    <property type="entry name" value="FMN_bind_2"/>
    <property type="match status" value="1"/>
</dbReference>
<gene>
    <name evidence="2" type="ORF">GCM10010970_37490</name>
</gene>
<dbReference type="EMBL" id="BMLX01000007">
    <property type="protein sequence ID" value="GGP23749.1"/>
    <property type="molecule type" value="Genomic_DNA"/>
</dbReference>
<dbReference type="InterPro" id="IPR004360">
    <property type="entry name" value="Glyas_Fos-R_dOase_dom"/>
</dbReference>
<dbReference type="InterPro" id="IPR012349">
    <property type="entry name" value="Split_barrel_FMN-bd"/>
</dbReference>
<dbReference type="Proteomes" id="UP000637267">
    <property type="component" value="Unassembled WGS sequence"/>
</dbReference>
<evidence type="ECO:0000313" key="2">
    <source>
        <dbReference type="EMBL" id="GGP23749.1"/>
    </source>
</evidence>
<name>A0ABQ2PDX2_9NEIS</name>
<evidence type="ECO:0000313" key="3">
    <source>
        <dbReference type="Proteomes" id="UP000637267"/>
    </source>
</evidence>
<sequence length="334" mass="36281">MYTPNHFGVTDPQTLHDFVRDHSFATLISVIDGVPFASHVPLLLRCDAAGDHLCGHVARANPHWQHWAEGAPVLAIFHGPHGYISPSWYAKGPAVPTWNYQAVHATGTIRLVDDPAATLTALTGFYEPAGIAAQVMPAEYVSKLSEYIVAFELDVTQWEGKFKLSQNRPQADQDGVVQALHARGETALAAAMQPAAAPQVSGINHLTLAVTDVARALRFYVEGLGARLHAQWDGGAYLTVGGQWLCLSLDADRAAHRTTTDYTHLAFSVTPADFAPLCARLAASGAPSWKDNRSEGDSFYFLDPDGHRLELHVGDLASRLASCRVRPYAGMQFY</sequence>
<dbReference type="SUPFAM" id="SSF54593">
    <property type="entry name" value="Glyoxalase/Bleomycin resistance protein/Dihydroxybiphenyl dioxygenase"/>
    <property type="match status" value="1"/>
</dbReference>
<keyword evidence="3" id="KW-1185">Reference proteome</keyword>
<proteinExistence type="predicted"/>
<organism evidence="2 3">
    <name type="scientific">Silvimonas iriomotensis</name>
    <dbReference type="NCBI Taxonomy" id="449662"/>
    <lineage>
        <taxon>Bacteria</taxon>
        <taxon>Pseudomonadati</taxon>
        <taxon>Pseudomonadota</taxon>
        <taxon>Betaproteobacteria</taxon>
        <taxon>Neisseriales</taxon>
        <taxon>Chitinibacteraceae</taxon>
        <taxon>Silvimonas</taxon>
    </lineage>
</organism>
<dbReference type="InterPro" id="IPR029068">
    <property type="entry name" value="Glyas_Bleomycin-R_OHBP_Dase"/>
</dbReference>
<dbReference type="PANTHER" id="PTHR35802:SF1">
    <property type="entry name" value="PROTEASE SYNTHASE AND SPORULATION PROTEIN PAI 2"/>
    <property type="match status" value="1"/>
</dbReference>